<dbReference type="Gene3D" id="3.50.50.60">
    <property type="entry name" value="FAD/NAD(P)-binding domain"/>
    <property type="match status" value="2"/>
</dbReference>
<evidence type="ECO:0000256" key="2">
    <source>
        <dbReference type="ARBA" id="ARBA00022630"/>
    </source>
</evidence>
<dbReference type="InterPro" id="IPR020946">
    <property type="entry name" value="Flavin_mOase-like"/>
</dbReference>
<evidence type="ECO:0000256" key="4">
    <source>
        <dbReference type="ARBA" id="ARBA00023002"/>
    </source>
</evidence>
<comment type="similarity">
    <text evidence="1">Belongs to the FAD-binding monooxygenase family.</text>
</comment>
<evidence type="ECO:0000256" key="3">
    <source>
        <dbReference type="ARBA" id="ARBA00022827"/>
    </source>
</evidence>
<protein>
    <submittedName>
        <fullName evidence="5">NAD(P)/FAD-dependent oxidoreductase</fullName>
    </submittedName>
</protein>
<comment type="caution">
    <text evidence="5">The sequence shown here is derived from an EMBL/GenBank/DDBJ whole genome shotgun (WGS) entry which is preliminary data.</text>
</comment>
<dbReference type="Proteomes" id="UP000655868">
    <property type="component" value="Unassembled WGS sequence"/>
</dbReference>
<evidence type="ECO:0000313" key="5">
    <source>
        <dbReference type="EMBL" id="MBJ8341900.1"/>
    </source>
</evidence>
<name>A0A934NVH5_9NOCA</name>
<dbReference type="RefSeq" id="WP_199707014.1">
    <property type="nucleotide sequence ID" value="NZ_JAEMNV010000009.1"/>
</dbReference>
<dbReference type="GO" id="GO:0050661">
    <property type="term" value="F:NADP binding"/>
    <property type="evidence" value="ECO:0007669"/>
    <property type="project" value="InterPro"/>
</dbReference>
<dbReference type="InterPro" id="IPR036188">
    <property type="entry name" value="FAD/NAD-bd_sf"/>
</dbReference>
<gene>
    <name evidence="5" type="ORF">JGU71_23725</name>
</gene>
<organism evidence="5 6">
    <name type="scientific">Antrihabitans stalagmiti</name>
    <dbReference type="NCBI Taxonomy" id="2799499"/>
    <lineage>
        <taxon>Bacteria</taxon>
        <taxon>Bacillati</taxon>
        <taxon>Actinomycetota</taxon>
        <taxon>Actinomycetes</taxon>
        <taxon>Mycobacteriales</taxon>
        <taxon>Nocardiaceae</taxon>
        <taxon>Antrihabitans</taxon>
    </lineage>
</organism>
<dbReference type="PANTHER" id="PTHR42877">
    <property type="entry name" value="L-ORNITHINE N(5)-MONOOXYGENASE-RELATED"/>
    <property type="match status" value="1"/>
</dbReference>
<keyword evidence="2" id="KW-0285">Flavoprotein</keyword>
<dbReference type="PANTHER" id="PTHR42877:SF4">
    <property type="entry name" value="FAD_NAD(P)-BINDING DOMAIN-CONTAINING PROTEIN-RELATED"/>
    <property type="match status" value="1"/>
</dbReference>
<sequence length="501" mass="56090">MTDTRVHIAVIGAGFGGIGLAIKLREAGFEDFVVLERSAELGGTWRDNTYPGCACDVPSHLYSYSFAPNPDWSRTYGQQPEILDYLRTVAQRHDVVAHMRFDTEVVDASWVEQSRNWRIETNSGVLNADILISAAGVYGDARYPDFPGLDTFEGTAFHSLHWDHDHDLTGERVAVLGTGASAVQFVPEIQPKVDRLLVFQRSAPWIIPRMDRTTSRIERALLRKLPILGKALRGGYYTGIEGFGLVGFVNKGFRHPYEFLGRLQLLRQVRDSTLRARLTPDYMIGCKRAIFSDDYLPALARDNVDVIDDAIAEIREHSIVTRDGIEHEVDTIIYGTGFVVPPAVYGRIHGRDGQSIGDLYADRPQSYLGTAVAGFPNFFSTLGPFGAVGNQSAIYMIECQIRYIVDALVTMRDEKLDRVEVRAEAQEAFLDEVDERSADTVWLTGGCSTTYYRTADGKNAGLYPSWSFEYRDRTSRFDRDAYDLLPSQTTAVGQPNLVRSR</sequence>
<dbReference type="EMBL" id="JAEMNV010000009">
    <property type="protein sequence ID" value="MBJ8341900.1"/>
    <property type="molecule type" value="Genomic_DNA"/>
</dbReference>
<evidence type="ECO:0000313" key="6">
    <source>
        <dbReference type="Proteomes" id="UP000655868"/>
    </source>
</evidence>
<dbReference type="Pfam" id="PF00743">
    <property type="entry name" value="FMO-like"/>
    <property type="match status" value="1"/>
</dbReference>
<accession>A0A934NVH5</accession>
<dbReference type="InterPro" id="IPR051209">
    <property type="entry name" value="FAD-bind_Monooxygenase_sf"/>
</dbReference>
<dbReference type="GO" id="GO:0004499">
    <property type="term" value="F:N,N-dimethylaniline monooxygenase activity"/>
    <property type="evidence" value="ECO:0007669"/>
    <property type="project" value="InterPro"/>
</dbReference>
<keyword evidence="3" id="KW-0274">FAD</keyword>
<dbReference type="GO" id="GO:0050660">
    <property type="term" value="F:flavin adenine dinucleotide binding"/>
    <property type="evidence" value="ECO:0007669"/>
    <property type="project" value="InterPro"/>
</dbReference>
<keyword evidence="6" id="KW-1185">Reference proteome</keyword>
<dbReference type="SUPFAM" id="SSF51905">
    <property type="entry name" value="FAD/NAD(P)-binding domain"/>
    <property type="match status" value="2"/>
</dbReference>
<keyword evidence="4" id="KW-0560">Oxidoreductase</keyword>
<dbReference type="AlphaFoldDB" id="A0A934NVH5"/>
<evidence type="ECO:0000256" key="1">
    <source>
        <dbReference type="ARBA" id="ARBA00010139"/>
    </source>
</evidence>
<reference evidence="5" key="1">
    <citation type="submission" date="2020-12" db="EMBL/GenBank/DDBJ databases">
        <title>Antrihabitans popcorni sp. nov. and Antrihabitans auranticaus sp. nov., isolated from a larva cave.</title>
        <authorList>
            <person name="Lee S.D."/>
            <person name="Kim I.S."/>
        </authorList>
    </citation>
    <scope>NUCLEOTIDE SEQUENCE</scope>
    <source>
        <strain evidence="5">YC3-6</strain>
    </source>
</reference>
<proteinExistence type="inferred from homology"/>